<reference evidence="3" key="1">
    <citation type="submission" date="2022-08" db="EMBL/GenBank/DDBJ databases">
        <authorList>
            <person name="Kallberg Y."/>
            <person name="Tangrot J."/>
            <person name="Rosling A."/>
        </authorList>
    </citation>
    <scope>NUCLEOTIDE SEQUENCE</scope>
    <source>
        <strain evidence="3">Wild A</strain>
    </source>
</reference>
<dbReference type="AlphaFoldDB" id="A0A9W4T976"/>
<comment type="caution">
    <text evidence="3">The sequence shown here is derived from an EMBL/GenBank/DDBJ whole genome shotgun (WGS) entry which is preliminary data.</text>
</comment>
<keyword evidence="1" id="KW-0175">Coiled coil</keyword>
<protein>
    <submittedName>
        <fullName evidence="3">1642_t:CDS:1</fullName>
    </submittedName>
</protein>
<dbReference type="EMBL" id="CAMKVN010016520">
    <property type="protein sequence ID" value="CAI2197552.1"/>
    <property type="molecule type" value="Genomic_DNA"/>
</dbReference>
<sequence>KDPAKLVEIETKITQNIYQKGVKGKVADLTSRVNQVLKSKSNQKSQIAALKKELLEFISSSNVYYSAHQKEIKSLLTKLESLESSENQQTNSPITKPNNFPLKMLIPLLLIGILLLMII</sequence>
<evidence type="ECO:0000256" key="2">
    <source>
        <dbReference type="SAM" id="Phobius"/>
    </source>
</evidence>
<dbReference type="OrthoDB" id="10581582at2759"/>
<name>A0A9W4T976_9GLOM</name>
<keyword evidence="2" id="KW-0812">Transmembrane</keyword>
<evidence type="ECO:0000256" key="1">
    <source>
        <dbReference type="SAM" id="Coils"/>
    </source>
</evidence>
<keyword evidence="2" id="KW-1133">Transmembrane helix</keyword>
<evidence type="ECO:0000313" key="3">
    <source>
        <dbReference type="EMBL" id="CAI2197552.1"/>
    </source>
</evidence>
<organism evidence="3 4">
    <name type="scientific">Funneliformis geosporum</name>
    <dbReference type="NCBI Taxonomy" id="1117311"/>
    <lineage>
        <taxon>Eukaryota</taxon>
        <taxon>Fungi</taxon>
        <taxon>Fungi incertae sedis</taxon>
        <taxon>Mucoromycota</taxon>
        <taxon>Glomeromycotina</taxon>
        <taxon>Glomeromycetes</taxon>
        <taxon>Glomerales</taxon>
        <taxon>Glomeraceae</taxon>
        <taxon>Funneliformis</taxon>
    </lineage>
</organism>
<dbReference type="Proteomes" id="UP001153678">
    <property type="component" value="Unassembled WGS sequence"/>
</dbReference>
<gene>
    <name evidence="3" type="ORF">FWILDA_LOCUS18135</name>
</gene>
<keyword evidence="4" id="KW-1185">Reference proteome</keyword>
<evidence type="ECO:0000313" key="4">
    <source>
        <dbReference type="Proteomes" id="UP001153678"/>
    </source>
</evidence>
<proteinExistence type="predicted"/>
<feature type="non-terminal residue" evidence="3">
    <location>
        <position position="1"/>
    </location>
</feature>
<feature type="coiled-coil region" evidence="1">
    <location>
        <begin position="33"/>
        <end position="85"/>
    </location>
</feature>
<feature type="transmembrane region" description="Helical" evidence="2">
    <location>
        <begin position="100"/>
        <end position="118"/>
    </location>
</feature>
<keyword evidence="2" id="KW-0472">Membrane</keyword>
<accession>A0A9W4T976</accession>